<evidence type="ECO:0000259" key="2">
    <source>
        <dbReference type="PROSITE" id="PS50008"/>
    </source>
</evidence>
<evidence type="ECO:0000313" key="3">
    <source>
        <dbReference type="EMBL" id="KAF3561680.1"/>
    </source>
</evidence>
<dbReference type="PANTHER" id="PTHR10336:SF101">
    <property type="entry name" value="PHOSPHOINOSITIDE PHOSPHOLIPASE C 6"/>
    <property type="match status" value="1"/>
</dbReference>
<feature type="compositionally biased region" description="Basic and acidic residues" evidence="1">
    <location>
        <begin position="1"/>
        <end position="10"/>
    </location>
</feature>
<keyword evidence="4" id="KW-1185">Reference proteome</keyword>
<organism evidence="3 4">
    <name type="scientific">Brassica cretica</name>
    <name type="common">Mustard</name>
    <dbReference type="NCBI Taxonomy" id="69181"/>
    <lineage>
        <taxon>Eukaryota</taxon>
        <taxon>Viridiplantae</taxon>
        <taxon>Streptophyta</taxon>
        <taxon>Embryophyta</taxon>
        <taxon>Tracheophyta</taxon>
        <taxon>Spermatophyta</taxon>
        <taxon>Magnoliopsida</taxon>
        <taxon>eudicotyledons</taxon>
        <taxon>Gunneridae</taxon>
        <taxon>Pentapetalae</taxon>
        <taxon>rosids</taxon>
        <taxon>malvids</taxon>
        <taxon>Brassicales</taxon>
        <taxon>Brassicaceae</taxon>
        <taxon>Brassiceae</taxon>
        <taxon>Brassica</taxon>
    </lineage>
</organism>
<feature type="region of interest" description="Disordered" evidence="1">
    <location>
        <begin position="1"/>
        <end position="23"/>
    </location>
</feature>
<dbReference type="PANTHER" id="PTHR10336">
    <property type="entry name" value="PHOSPHOINOSITIDE-SPECIFIC PHOSPHOLIPASE C FAMILY PROTEIN"/>
    <property type="match status" value="1"/>
</dbReference>
<protein>
    <recommendedName>
        <fullName evidence="2">PI-PLC Y-box domain-containing protein</fullName>
    </recommendedName>
</protein>
<proteinExistence type="predicted"/>
<dbReference type="SMART" id="SM00149">
    <property type="entry name" value="PLCYc"/>
    <property type="match status" value="1"/>
</dbReference>
<dbReference type="InterPro" id="IPR001711">
    <property type="entry name" value="PLipase_C_Pinositol-sp_Y"/>
</dbReference>
<name>A0ABQ7CR91_BRACR</name>
<evidence type="ECO:0000313" key="4">
    <source>
        <dbReference type="Proteomes" id="UP000266723"/>
    </source>
</evidence>
<dbReference type="Pfam" id="PF00387">
    <property type="entry name" value="PI-PLC-Y"/>
    <property type="match status" value="1"/>
</dbReference>
<dbReference type="SUPFAM" id="SSF51695">
    <property type="entry name" value="PLC-like phosphodiesterases"/>
    <property type="match status" value="1"/>
</dbReference>
<accession>A0ABQ7CR91</accession>
<dbReference type="InterPro" id="IPR001192">
    <property type="entry name" value="PI-PLC_fam"/>
</dbReference>
<reference evidence="3 4" key="1">
    <citation type="journal article" date="2020" name="BMC Genomics">
        <title>Intraspecific diversification of the crop wild relative Brassica cretica Lam. using demographic model selection.</title>
        <authorList>
            <person name="Kioukis A."/>
            <person name="Michalopoulou V.A."/>
            <person name="Briers L."/>
            <person name="Pirintsos S."/>
            <person name="Studholme D.J."/>
            <person name="Pavlidis P."/>
            <person name="Sarris P.F."/>
        </authorList>
    </citation>
    <scope>NUCLEOTIDE SEQUENCE [LARGE SCALE GENOMIC DNA]</scope>
    <source>
        <strain evidence="4">cv. PFS-1207/04</strain>
    </source>
</reference>
<dbReference type="Gene3D" id="3.20.20.190">
    <property type="entry name" value="Phosphatidylinositol (PI) phosphodiesterase"/>
    <property type="match status" value="1"/>
</dbReference>
<gene>
    <name evidence="3" type="ORF">DY000_02014422</name>
</gene>
<dbReference type="EMBL" id="QGKV02000759">
    <property type="protein sequence ID" value="KAF3561680.1"/>
    <property type="molecule type" value="Genomic_DNA"/>
</dbReference>
<evidence type="ECO:0000256" key="1">
    <source>
        <dbReference type="SAM" id="MobiDB-lite"/>
    </source>
</evidence>
<feature type="domain" description="PI-PLC Y-box" evidence="2">
    <location>
        <begin position="161"/>
        <end position="213"/>
    </location>
</feature>
<sequence length="356" mass="39872">MSWEHTEISRRKGRRTDSTLNGMNSLEGGCSVEPVSWEINGREDGCDPWRDLIITGGAKDRLRAIEKSKADTRWRGPQVLSRDAPVVRARLIGSIGTWFHGWLGKCEDSSVLRHVGCITQIQNPSPDGLYSLALRSTQSNLPALQKKREYTKLLSEDALYRPPQSNYRPLIGWTHGAQMIAFNMQGYGKSLWLMHGMFRANGGSGYVKKPNFLMKKGFHEEVLDPRKKLPVKYPKAHNPVVGAKPAAEAKPAAVAKPSTRRQNSSSWTATNHILTLAESLGFEDYELPAFLTKNTLAPPEMRAEGIFYTTFWTCSPSRIFSVVSLFGLVKDFLTKSVTYCLFPYLTWSTITITGLT</sequence>
<dbReference type="Proteomes" id="UP000266723">
    <property type="component" value="Unassembled WGS sequence"/>
</dbReference>
<dbReference type="PROSITE" id="PS50008">
    <property type="entry name" value="PIPLC_Y_DOMAIN"/>
    <property type="match status" value="1"/>
</dbReference>
<dbReference type="InterPro" id="IPR017946">
    <property type="entry name" value="PLC-like_Pdiesterase_TIM-brl"/>
</dbReference>
<comment type="caution">
    <text evidence="3">The sequence shown here is derived from an EMBL/GenBank/DDBJ whole genome shotgun (WGS) entry which is preliminary data.</text>
</comment>